<accession>A0AC34RL94</accession>
<name>A0AC34RL94_9BILA</name>
<protein>
    <submittedName>
        <fullName evidence="2">Protein kinase domain-containing protein</fullName>
    </submittedName>
</protein>
<dbReference type="WBParaSite" id="JU765_v2.g7800.t3">
    <property type="protein sequence ID" value="JU765_v2.g7800.t3"/>
    <property type="gene ID" value="JU765_v2.g7800"/>
</dbReference>
<sequence length="408" mass="46540">MSLRSEPQNSKQQQQNVMDQSCMPLSSAVMPSSTNNNSYAATTVASLQPIISYTTRRRMYPRINRDNKDKDSGVQPLISMGETIRQRWLIKGVKVCFSACSWTCKAYHCSGMIGSGGYGQIYYALDTRQNEHVAVKVEPTRRNGKTVRRMILEQRVLLRLQGRPHVALMYGSGVEYDLNFIVLQLLSVNLGELRKQCPLKRFSKSTAGRIMQQAIAGIRDVHQIGYLHRDIKPANMCFGLQETSKHRLIIVDFGLVRKYVTADGTVRPRRDHAGFRGTLRYVSLRVHNREEQGPSDDLVALLYSLIEMTHGELSWRKINNADDIKAAKEELVRDDYRHITAKFGKSMREYARAVSSMGPEEEPHYRGLQELMKEFSGGKSLSDPYDWENDYADVFAETEINRHLKIAV</sequence>
<reference evidence="2" key="1">
    <citation type="submission" date="2022-11" db="UniProtKB">
        <authorList>
            <consortium name="WormBaseParasite"/>
        </authorList>
    </citation>
    <scope>IDENTIFICATION</scope>
</reference>
<dbReference type="Proteomes" id="UP000887576">
    <property type="component" value="Unplaced"/>
</dbReference>
<proteinExistence type="predicted"/>
<organism evidence="1 2">
    <name type="scientific">Panagrolaimus sp. JU765</name>
    <dbReference type="NCBI Taxonomy" id="591449"/>
    <lineage>
        <taxon>Eukaryota</taxon>
        <taxon>Metazoa</taxon>
        <taxon>Ecdysozoa</taxon>
        <taxon>Nematoda</taxon>
        <taxon>Chromadorea</taxon>
        <taxon>Rhabditida</taxon>
        <taxon>Tylenchina</taxon>
        <taxon>Panagrolaimomorpha</taxon>
        <taxon>Panagrolaimoidea</taxon>
        <taxon>Panagrolaimidae</taxon>
        <taxon>Panagrolaimus</taxon>
    </lineage>
</organism>
<evidence type="ECO:0000313" key="2">
    <source>
        <dbReference type="WBParaSite" id="JU765_v2.g7800.t3"/>
    </source>
</evidence>
<evidence type="ECO:0000313" key="1">
    <source>
        <dbReference type="Proteomes" id="UP000887576"/>
    </source>
</evidence>